<keyword evidence="1" id="KW-0408">Iron</keyword>
<evidence type="ECO:0000259" key="2">
    <source>
        <dbReference type="SMART" id="SM00899"/>
    </source>
</evidence>
<evidence type="ECO:0000313" key="3">
    <source>
        <dbReference type="EMBL" id="MFC4666250.1"/>
    </source>
</evidence>
<feature type="domain" description="Ferrous iron transporter FeoA-like" evidence="2">
    <location>
        <begin position="153"/>
        <end position="224"/>
    </location>
</feature>
<dbReference type="Pfam" id="PF04023">
    <property type="entry name" value="FeoA"/>
    <property type="match status" value="1"/>
</dbReference>
<accession>A0ABV9K7R9</accession>
<dbReference type="EMBL" id="JBHSGO010000186">
    <property type="protein sequence ID" value="MFC4666250.1"/>
    <property type="molecule type" value="Genomic_DNA"/>
</dbReference>
<dbReference type="SUPFAM" id="SSF50037">
    <property type="entry name" value="C-terminal domain of transcriptional repressors"/>
    <property type="match status" value="1"/>
</dbReference>
<dbReference type="SMART" id="SM00529">
    <property type="entry name" value="HTH_DTXR"/>
    <property type="match status" value="1"/>
</dbReference>
<dbReference type="SUPFAM" id="SSF47979">
    <property type="entry name" value="Iron-dependent repressor protein, dimerization domain"/>
    <property type="match status" value="1"/>
</dbReference>
<dbReference type="RefSeq" id="WP_380079133.1">
    <property type="nucleotide sequence ID" value="NZ_JBHSGO010000186.1"/>
</dbReference>
<dbReference type="InterPro" id="IPR036421">
    <property type="entry name" value="Fe_dep_repressor_sf"/>
</dbReference>
<dbReference type="InterPro" id="IPR008988">
    <property type="entry name" value="Transcriptional_repressor_C"/>
</dbReference>
<dbReference type="InterPro" id="IPR036388">
    <property type="entry name" value="WH-like_DNA-bd_sf"/>
</dbReference>
<gene>
    <name evidence="3" type="ORF">ACFO3G_06525</name>
</gene>
<organism evidence="3 4">
    <name type="scientific">Falsiporphyromonas endometrii</name>
    <dbReference type="NCBI Taxonomy" id="1387297"/>
    <lineage>
        <taxon>Bacteria</taxon>
        <taxon>Pseudomonadati</taxon>
        <taxon>Bacteroidota</taxon>
        <taxon>Bacteroidia</taxon>
        <taxon>Bacteroidales</taxon>
        <taxon>Porphyromonadaceae</taxon>
        <taxon>Falsiporphyromonas</taxon>
    </lineage>
</organism>
<dbReference type="InterPro" id="IPR001367">
    <property type="entry name" value="Fe_dep_repressor"/>
</dbReference>
<dbReference type="Pfam" id="PF02742">
    <property type="entry name" value="Fe_dep_repr_C"/>
    <property type="match status" value="1"/>
</dbReference>
<dbReference type="InterPro" id="IPR038157">
    <property type="entry name" value="FeoA_core_dom"/>
</dbReference>
<dbReference type="PANTHER" id="PTHR33238:SF7">
    <property type="entry name" value="IRON-DEPENDENT TRANSCRIPTIONAL REGULATOR"/>
    <property type="match status" value="1"/>
</dbReference>
<dbReference type="Proteomes" id="UP001596020">
    <property type="component" value="Unassembled WGS sequence"/>
</dbReference>
<dbReference type="InterPro" id="IPR007167">
    <property type="entry name" value="Fe-transptr_FeoA-like"/>
</dbReference>
<dbReference type="PANTHER" id="PTHR33238">
    <property type="entry name" value="IRON (METAL) DEPENDENT REPRESSOR, DTXR FAMILY"/>
    <property type="match status" value="1"/>
</dbReference>
<dbReference type="InterPro" id="IPR022689">
    <property type="entry name" value="Iron_dep_repressor"/>
</dbReference>
<dbReference type="InterPro" id="IPR050536">
    <property type="entry name" value="DtxR_MntR_Metal-Reg"/>
</dbReference>
<name>A0ABV9K7R9_9PORP</name>
<protein>
    <submittedName>
        <fullName evidence="3">DtxR family transcriptional regulator</fullName>
    </submittedName>
</protein>
<dbReference type="Gene3D" id="1.10.10.10">
    <property type="entry name" value="Winged helix-like DNA-binding domain superfamily/Winged helix DNA-binding domain"/>
    <property type="match status" value="1"/>
</dbReference>
<keyword evidence="4" id="KW-1185">Reference proteome</keyword>
<sequence>MKLHIFDWLDSKERKREQNEDALKVIHAIEKKHIPFSLSCFASNCNLSIRKADKIVKRLISLGYFSDNEKKLTGEGRAYALKIIRRHRLYEKYLSEHSGFKPTEWHEEACRKEHHISDYEQDKLSAKLGHPLFDPHGDPIPDDKGAVAEVHAHTIDSFEAGDVVRVVQVEDQPIELFNTLQEIGLLPGSAFKIEEMQGNEIRIIFEGELHSLSLDAANNLKLQLCTDCTEIEEMGELHKLTTLKQGEEATIAGISSACKGVARRRLLDLGFVKGSRISIDLTSPMGNPIAYVVRGTAIALRKDQSRYILIRR</sequence>
<evidence type="ECO:0000313" key="4">
    <source>
        <dbReference type="Proteomes" id="UP001596020"/>
    </source>
</evidence>
<proteinExistence type="predicted"/>
<dbReference type="SMART" id="SM00899">
    <property type="entry name" value="FeoA"/>
    <property type="match status" value="2"/>
</dbReference>
<evidence type="ECO:0000256" key="1">
    <source>
        <dbReference type="ARBA" id="ARBA00023004"/>
    </source>
</evidence>
<dbReference type="Gene3D" id="2.30.30.90">
    <property type="match status" value="1"/>
</dbReference>
<reference evidence="4" key="1">
    <citation type="journal article" date="2019" name="Int. J. Syst. Evol. Microbiol.">
        <title>The Global Catalogue of Microorganisms (GCM) 10K type strain sequencing project: providing services to taxonomists for standard genome sequencing and annotation.</title>
        <authorList>
            <consortium name="The Broad Institute Genomics Platform"/>
            <consortium name="The Broad Institute Genome Sequencing Center for Infectious Disease"/>
            <person name="Wu L."/>
            <person name="Ma J."/>
        </authorList>
    </citation>
    <scope>NUCLEOTIDE SEQUENCE [LARGE SCALE GENOMIC DNA]</scope>
    <source>
        <strain evidence="4">CGMCC 4.7357</strain>
    </source>
</reference>
<comment type="caution">
    <text evidence="3">The sequence shown here is derived from an EMBL/GenBank/DDBJ whole genome shotgun (WGS) entry which is preliminary data.</text>
</comment>
<feature type="domain" description="Ferrous iron transporter FeoA-like" evidence="2">
    <location>
        <begin position="238"/>
        <end position="312"/>
    </location>
</feature>